<proteinExistence type="predicted"/>
<protein>
    <submittedName>
        <fullName evidence="1">Uncharacterized protein</fullName>
    </submittedName>
</protein>
<evidence type="ECO:0000313" key="1">
    <source>
        <dbReference type="EMBL" id="KAH7865878.1"/>
    </source>
</evidence>
<reference evidence="1 2" key="1">
    <citation type="journal article" date="2021" name="Hortic Res">
        <title>High-quality reference genome and annotation aids understanding of berry development for evergreen blueberry (Vaccinium darrowii).</title>
        <authorList>
            <person name="Yu J."/>
            <person name="Hulse-Kemp A.M."/>
            <person name="Babiker E."/>
            <person name="Staton M."/>
        </authorList>
    </citation>
    <scope>NUCLEOTIDE SEQUENCE [LARGE SCALE GENOMIC DNA]</scope>
    <source>
        <strain evidence="2">cv. NJ 8807/NJ 8810</strain>
        <tissue evidence="1">Young leaf</tissue>
    </source>
</reference>
<dbReference type="EMBL" id="CM037159">
    <property type="protein sequence ID" value="KAH7865878.1"/>
    <property type="molecule type" value="Genomic_DNA"/>
</dbReference>
<sequence length="331" mass="38671">MSTNDDAVGVLRTIRDAQPAHYLFKIESFSVLTEENIEKYESDDFEVGGYKWELCFYPNGNKKRNGDGHISLYLVIRDTDKLPQGWEVNVQFKFFVFDHIRDKYLTIQDADGRTRRYHQMRTEWGISMESLHSEEFIIKGQKWKLDLYPKGNGKAKGESLSVFLSVADRENLPLKWKIYAKFKLRVRDQVQSVHQEKKVSNWFCSSRVDWGFSRFMLLTDLNDKSKGFMVKDTVIIEPSATREVLYHAVVRKLLKKHVSHNVALVPYKVGLWLLAYRKPEINSEKTYLSVKRLWYPNKIVQCRPFLPCSQSGPILLFCKLPADNPSCGGWR</sequence>
<gene>
    <name evidence="1" type="ORF">Vadar_012609</name>
</gene>
<comment type="caution">
    <text evidence="1">The sequence shown here is derived from an EMBL/GenBank/DDBJ whole genome shotgun (WGS) entry which is preliminary data.</text>
</comment>
<name>A0ACB7ZJ43_9ERIC</name>
<accession>A0ACB7ZJ43</accession>
<evidence type="ECO:0000313" key="2">
    <source>
        <dbReference type="Proteomes" id="UP000828048"/>
    </source>
</evidence>
<keyword evidence="2" id="KW-1185">Reference proteome</keyword>
<organism evidence="1 2">
    <name type="scientific">Vaccinium darrowii</name>
    <dbReference type="NCBI Taxonomy" id="229202"/>
    <lineage>
        <taxon>Eukaryota</taxon>
        <taxon>Viridiplantae</taxon>
        <taxon>Streptophyta</taxon>
        <taxon>Embryophyta</taxon>
        <taxon>Tracheophyta</taxon>
        <taxon>Spermatophyta</taxon>
        <taxon>Magnoliopsida</taxon>
        <taxon>eudicotyledons</taxon>
        <taxon>Gunneridae</taxon>
        <taxon>Pentapetalae</taxon>
        <taxon>asterids</taxon>
        <taxon>Ericales</taxon>
        <taxon>Ericaceae</taxon>
        <taxon>Vaccinioideae</taxon>
        <taxon>Vaccinieae</taxon>
        <taxon>Vaccinium</taxon>
    </lineage>
</organism>
<dbReference type="Proteomes" id="UP000828048">
    <property type="component" value="Chromosome 9"/>
</dbReference>